<name>A0A5C3KN26_COPMA</name>
<keyword evidence="2" id="KW-1185">Reference proteome</keyword>
<evidence type="ECO:0000313" key="1">
    <source>
        <dbReference type="EMBL" id="TFK21800.1"/>
    </source>
</evidence>
<dbReference type="Proteomes" id="UP000307440">
    <property type="component" value="Unassembled WGS sequence"/>
</dbReference>
<dbReference type="OrthoDB" id="2995895at2759"/>
<protein>
    <submittedName>
        <fullName evidence="1">Uncharacterized protein</fullName>
    </submittedName>
</protein>
<accession>A0A5C3KN26</accession>
<dbReference type="AlphaFoldDB" id="A0A5C3KN26"/>
<organism evidence="1 2">
    <name type="scientific">Coprinopsis marcescibilis</name>
    <name type="common">Agaric fungus</name>
    <name type="synonym">Psathyrella marcescibilis</name>
    <dbReference type="NCBI Taxonomy" id="230819"/>
    <lineage>
        <taxon>Eukaryota</taxon>
        <taxon>Fungi</taxon>
        <taxon>Dikarya</taxon>
        <taxon>Basidiomycota</taxon>
        <taxon>Agaricomycotina</taxon>
        <taxon>Agaricomycetes</taxon>
        <taxon>Agaricomycetidae</taxon>
        <taxon>Agaricales</taxon>
        <taxon>Agaricineae</taxon>
        <taxon>Psathyrellaceae</taxon>
        <taxon>Coprinopsis</taxon>
    </lineage>
</organism>
<proteinExistence type="predicted"/>
<reference evidence="1 2" key="1">
    <citation type="journal article" date="2019" name="Nat. Ecol. Evol.">
        <title>Megaphylogeny resolves global patterns of mushroom evolution.</title>
        <authorList>
            <person name="Varga T."/>
            <person name="Krizsan K."/>
            <person name="Foldi C."/>
            <person name="Dima B."/>
            <person name="Sanchez-Garcia M."/>
            <person name="Sanchez-Ramirez S."/>
            <person name="Szollosi G.J."/>
            <person name="Szarkandi J.G."/>
            <person name="Papp V."/>
            <person name="Albert L."/>
            <person name="Andreopoulos W."/>
            <person name="Angelini C."/>
            <person name="Antonin V."/>
            <person name="Barry K.W."/>
            <person name="Bougher N.L."/>
            <person name="Buchanan P."/>
            <person name="Buyck B."/>
            <person name="Bense V."/>
            <person name="Catcheside P."/>
            <person name="Chovatia M."/>
            <person name="Cooper J."/>
            <person name="Damon W."/>
            <person name="Desjardin D."/>
            <person name="Finy P."/>
            <person name="Geml J."/>
            <person name="Haridas S."/>
            <person name="Hughes K."/>
            <person name="Justo A."/>
            <person name="Karasinski D."/>
            <person name="Kautmanova I."/>
            <person name="Kiss B."/>
            <person name="Kocsube S."/>
            <person name="Kotiranta H."/>
            <person name="LaButti K.M."/>
            <person name="Lechner B.E."/>
            <person name="Liimatainen K."/>
            <person name="Lipzen A."/>
            <person name="Lukacs Z."/>
            <person name="Mihaltcheva S."/>
            <person name="Morgado L.N."/>
            <person name="Niskanen T."/>
            <person name="Noordeloos M.E."/>
            <person name="Ohm R.A."/>
            <person name="Ortiz-Santana B."/>
            <person name="Ovrebo C."/>
            <person name="Racz N."/>
            <person name="Riley R."/>
            <person name="Savchenko A."/>
            <person name="Shiryaev A."/>
            <person name="Soop K."/>
            <person name="Spirin V."/>
            <person name="Szebenyi C."/>
            <person name="Tomsovsky M."/>
            <person name="Tulloss R.E."/>
            <person name="Uehling J."/>
            <person name="Grigoriev I.V."/>
            <person name="Vagvolgyi C."/>
            <person name="Papp T."/>
            <person name="Martin F.M."/>
            <person name="Miettinen O."/>
            <person name="Hibbett D.S."/>
            <person name="Nagy L.G."/>
        </authorList>
    </citation>
    <scope>NUCLEOTIDE SEQUENCE [LARGE SCALE GENOMIC DNA]</scope>
    <source>
        <strain evidence="1 2">CBS 121175</strain>
    </source>
</reference>
<dbReference type="EMBL" id="ML210257">
    <property type="protein sequence ID" value="TFK21800.1"/>
    <property type="molecule type" value="Genomic_DNA"/>
</dbReference>
<sequence length="56" mass="6657">MSFWTRHPTLESIEFQEQEYLIDSEDVAGVQDSLPNLKHFRAHFKDVRMLVSLLHD</sequence>
<evidence type="ECO:0000313" key="2">
    <source>
        <dbReference type="Proteomes" id="UP000307440"/>
    </source>
</evidence>
<gene>
    <name evidence="1" type="ORF">FA15DRAFT_706895</name>
</gene>